<evidence type="ECO:0000256" key="3">
    <source>
        <dbReference type="ARBA" id="ARBA00023242"/>
    </source>
</evidence>
<dbReference type="PANTHER" id="PTHR48029:SF1">
    <property type="entry name" value="NUCLEOLAR PROTEIN 8"/>
    <property type="match status" value="1"/>
</dbReference>
<sequence length="663" mass="72224">MSAQVVQEKRVYIGGFKQTVTEDEIRGRFKPFGEVTSVDLPTIGGTAEGRGFGYVSINITPAQWQRCSSIYSGAKWKGGKLKIEEAKESYMVRMQRERAEAESVVEALPSQIKRKIYIDSGVYRGTMAESMDLVTAKNIGRYEGWTKGRYSRPVLKYSMQKPNGKAFTFDPVKHRNNFEKLFGSVRPKDWKDLQWEYDPELVAQDFELARQVPKDAIEKYEADKERLAKRRRLVEDSVKTQKMVSAESDSDTDSKRDAEPAQDMVDSDLEGLDADEDVSLDMDVFEDAEEVASLVSNAPKAANPELLAKLASGMFDSDSEGEEEEINAASSAITATSSEPSGMSPEEIELVEERRRTAKILGKVLGRSSAAARDTPASAVSFDSDPESESESKAISGATQCGSGKKSGGKKSTSAGANSSSTRSSNDKGGAESNSDTDSDSDSDSYNQDESPSGSGSNGGDGNKDGGSDDSDSSDSTSESDTDSESESDSDSDHEEFEDARTDMMDVDSEEEEKPTASKAGRLFAEAEEGSSNSSDGGLFGGAPGAFRFTDALGLDADEPSALARAADDDEYEAPEAGGARMAGEQMERNLNANRLPLFFGDIDAMTFKRPEPAFQRQKTEEELQADLSANRERLTKEYKAQHHAVVRKAKRMQERQKPKTQG</sequence>
<dbReference type="CDD" id="cd12226">
    <property type="entry name" value="RRM_NOL8"/>
    <property type="match status" value="1"/>
</dbReference>
<dbReference type="GO" id="GO:0003723">
    <property type="term" value="F:RNA binding"/>
    <property type="evidence" value="ECO:0007669"/>
    <property type="project" value="UniProtKB-UniRule"/>
</dbReference>
<keyword evidence="2 4" id="KW-0694">RNA-binding</keyword>
<dbReference type="PANTHER" id="PTHR48029">
    <property type="entry name" value="NUCLEOLAR PROTEIN 8"/>
    <property type="match status" value="1"/>
</dbReference>
<dbReference type="Proteomes" id="UP001140172">
    <property type="component" value="Unassembled WGS sequence"/>
</dbReference>
<feature type="region of interest" description="Disordered" evidence="5">
    <location>
        <begin position="313"/>
        <end position="586"/>
    </location>
</feature>
<dbReference type="PROSITE" id="PS50102">
    <property type="entry name" value="RRM"/>
    <property type="match status" value="1"/>
</dbReference>
<dbReference type="SUPFAM" id="SSF54928">
    <property type="entry name" value="RNA-binding domain, RBD"/>
    <property type="match status" value="1"/>
</dbReference>
<dbReference type="InterPro" id="IPR012677">
    <property type="entry name" value="Nucleotide-bd_a/b_plait_sf"/>
</dbReference>
<dbReference type="EMBL" id="JANBUM010000123">
    <property type="protein sequence ID" value="KAJ2784077.1"/>
    <property type="molecule type" value="Genomic_DNA"/>
</dbReference>
<dbReference type="InterPro" id="IPR000504">
    <property type="entry name" value="RRM_dom"/>
</dbReference>
<dbReference type="OrthoDB" id="21643at2759"/>
<keyword evidence="3" id="KW-0539">Nucleus</keyword>
<feature type="compositionally biased region" description="Low complexity" evidence="5">
    <location>
        <begin position="327"/>
        <end position="339"/>
    </location>
</feature>
<dbReference type="AlphaFoldDB" id="A0A9W8HK06"/>
<feature type="region of interest" description="Disordered" evidence="5">
    <location>
        <begin position="238"/>
        <end position="270"/>
    </location>
</feature>
<gene>
    <name evidence="7" type="ORF">GGI15_002368</name>
</gene>
<reference evidence="7" key="1">
    <citation type="submission" date="2022-07" db="EMBL/GenBank/DDBJ databases">
        <title>Phylogenomic reconstructions and comparative analyses of Kickxellomycotina fungi.</title>
        <authorList>
            <person name="Reynolds N.K."/>
            <person name="Stajich J.E."/>
            <person name="Barry K."/>
            <person name="Grigoriev I.V."/>
            <person name="Crous P."/>
            <person name="Smith M.E."/>
        </authorList>
    </citation>
    <scope>NUCLEOTIDE SEQUENCE</scope>
    <source>
        <strain evidence="7">BCRC 34489</strain>
    </source>
</reference>
<name>A0A9W8HK06_9FUNG</name>
<evidence type="ECO:0000256" key="2">
    <source>
        <dbReference type="ARBA" id="ARBA00022884"/>
    </source>
</evidence>
<dbReference type="GO" id="GO:0005730">
    <property type="term" value="C:nucleolus"/>
    <property type="evidence" value="ECO:0007669"/>
    <property type="project" value="UniProtKB-SubCell"/>
</dbReference>
<feature type="region of interest" description="Disordered" evidence="5">
    <location>
        <begin position="641"/>
        <end position="663"/>
    </location>
</feature>
<evidence type="ECO:0000259" key="6">
    <source>
        <dbReference type="PROSITE" id="PS50102"/>
    </source>
</evidence>
<dbReference type="Gene3D" id="3.30.70.330">
    <property type="match status" value="1"/>
</dbReference>
<evidence type="ECO:0000256" key="5">
    <source>
        <dbReference type="SAM" id="MobiDB-lite"/>
    </source>
</evidence>
<feature type="compositionally biased region" description="Basic residues" evidence="5">
    <location>
        <begin position="642"/>
        <end position="651"/>
    </location>
</feature>
<comment type="caution">
    <text evidence="7">The sequence shown here is derived from an EMBL/GenBank/DDBJ whole genome shotgun (WGS) entry which is preliminary data.</text>
</comment>
<feature type="compositionally biased region" description="Acidic residues" evidence="5">
    <location>
        <begin position="468"/>
        <end position="498"/>
    </location>
</feature>
<accession>A0A9W8HK06</accession>
<dbReference type="InterPro" id="IPR034138">
    <property type="entry name" value="NOP8_RRM"/>
</dbReference>
<evidence type="ECO:0000313" key="7">
    <source>
        <dbReference type="EMBL" id="KAJ2784077.1"/>
    </source>
</evidence>
<feature type="domain" description="RRM" evidence="6">
    <location>
        <begin position="9"/>
        <end position="88"/>
    </location>
</feature>
<dbReference type="Pfam" id="PF00076">
    <property type="entry name" value="RRM_1"/>
    <property type="match status" value="1"/>
</dbReference>
<evidence type="ECO:0000313" key="8">
    <source>
        <dbReference type="Proteomes" id="UP001140172"/>
    </source>
</evidence>
<comment type="subcellular location">
    <subcellularLocation>
        <location evidence="1">Nucleus</location>
        <location evidence="1">Nucleolus</location>
    </subcellularLocation>
</comment>
<proteinExistence type="predicted"/>
<dbReference type="InterPro" id="IPR035979">
    <property type="entry name" value="RBD_domain_sf"/>
</dbReference>
<feature type="compositionally biased region" description="Acidic residues" evidence="5">
    <location>
        <begin position="317"/>
        <end position="326"/>
    </location>
</feature>
<feature type="compositionally biased region" description="Basic and acidic residues" evidence="5">
    <location>
        <begin position="652"/>
        <end position="663"/>
    </location>
</feature>
<dbReference type="SMART" id="SM00360">
    <property type="entry name" value="RRM"/>
    <property type="match status" value="1"/>
</dbReference>
<organism evidence="7 8">
    <name type="scientific">Coemansia interrupta</name>
    <dbReference type="NCBI Taxonomy" id="1126814"/>
    <lineage>
        <taxon>Eukaryota</taxon>
        <taxon>Fungi</taxon>
        <taxon>Fungi incertae sedis</taxon>
        <taxon>Zoopagomycota</taxon>
        <taxon>Kickxellomycotina</taxon>
        <taxon>Kickxellomycetes</taxon>
        <taxon>Kickxellales</taxon>
        <taxon>Kickxellaceae</taxon>
        <taxon>Coemansia</taxon>
    </lineage>
</organism>
<keyword evidence="8" id="KW-1185">Reference proteome</keyword>
<protein>
    <recommendedName>
        <fullName evidence="6">RRM domain-containing protein</fullName>
    </recommendedName>
</protein>
<evidence type="ECO:0000256" key="4">
    <source>
        <dbReference type="PROSITE-ProRule" id="PRU00176"/>
    </source>
</evidence>
<feature type="compositionally biased region" description="Low complexity" evidence="5">
    <location>
        <begin position="410"/>
        <end position="424"/>
    </location>
</feature>
<evidence type="ECO:0000256" key="1">
    <source>
        <dbReference type="ARBA" id="ARBA00004604"/>
    </source>
</evidence>